<protein>
    <submittedName>
        <fullName evidence="1">Uncharacterized protein</fullName>
    </submittedName>
</protein>
<sequence length="62" mass="7152">MNLENQLLEKFQVEELEKRYEFSWVSSVEATPTTISEPNHEDPFGGPNEIYYGGSVIINLNF</sequence>
<dbReference type="Proteomes" id="UP001460072">
    <property type="component" value="Unassembled WGS sequence"/>
</dbReference>
<comment type="caution">
    <text evidence="1">The sequence shown here is derived from an EMBL/GenBank/DDBJ whole genome shotgun (WGS) entry which is preliminary data.</text>
</comment>
<name>A0ABU9NBG9_9FLAO</name>
<reference evidence="1 2" key="1">
    <citation type="submission" date="2024-03" db="EMBL/GenBank/DDBJ databases">
        <title>Two novel species of the genus Flavobacterium exhibiting potentially degradation of complex polysaccharides.</title>
        <authorList>
            <person name="Lian X."/>
        </authorList>
    </citation>
    <scope>NUCLEOTIDE SEQUENCE [LARGE SCALE GENOMIC DNA]</scope>
    <source>
        <strain evidence="2">j3</strain>
    </source>
</reference>
<dbReference type="EMBL" id="JBCGDO010000031">
    <property type="protein sequence ID" value="MEM0543890.1"/>
    <property type="molecule type" value="Genomic_DNA"/>
</dbReference>
<accession>A0ABU9NBG9</accession>
<evidence type="ECO:0000313" key="1">
    <source>
        <dbReference type="EMBL" id="MEM0543890.1"/>
    </source>
</evidence>
<gene>
    <name evidence="1" type="ORF">WFZ85_14855</name>
</gene>
<evidence type="ECO:0000313" key="2">
    <source>
        <dbReference type="Proteomes" id="UP001460072"/>
    </source>
</evidence>
<keyword evidence="2" id="KW-1185">Reference proteome</keyword>
<proteinExistence type="predicted"/>
<organism evidence="1 2">
    <name type="scientific">Flavobacterium aureirubrum</name>
    <dbReference type="NCBI Taxonomy" id="3133147"/>
    <lineage>
        <taxon>Bacteria</taxon>
        <taxon>Pseudomonadati</taxon>
        <taxon>Bacteroidota</taxon>
        <taxon>Flavobacteriia</taxon>
        <taxon>Flavobacteriales</taxon>
        <taxon>Flavobacteriaceae</taxon>
        <taxon>Flavobacterium</taxon>
    </lineage>
</organism>
<dbReference type="RefSeq" id="WP_342697060.1">
    <property type="nucleotide sequence ID" value="NZ_JBCGDO010000031.1"/>
</dbReference>